<organism evidence="1 2">
    <name type="scientific">Colletotrichum plurivorum</name>
    <dbReference type="NCBI Taxonomy" id="2175906"/>
    <lineage>
        <taxon>Eukaryota</taxon>
        <taxon>Fungi</taxon>
        <taxon>Dikarya</taxon>
        <taxon>Ascomycota</taxon>
        <taxon>Pezizomycotina</taxon>
        <taxon>Sordariomycetes</taxon>
        <taxon>Hypocreomycetidae</taxon>
        <taxon>Glomerellales</taxon>
        <taxon>Glomerellaceae</taxon>
        <taxon>Colletotrichum</taxon>
        <taxon>Colletotrichum orchidearum species complex</taxon>
    </lineage>
</organism>
<accession>A0A8H6J1W8</accession>
<proteinExistence type="predicted"/>
<keyword evidence="2" id="KW-1185">Reference proteome</keyword>
<name>A0A8H6J1W8_9PEZI</name>
<comment type="caution">
    <text evidence="1">The sequence shown here is derived from an EMBL/GenBank/DDBJ whole genome shotgun (WGS) entry which is preliminary data.</text>
</comment>
<sequence>MASHAGVNHGLMEWVIRRCCERVAALPDTDRIPAKTALWAMADALEARSAINALGKHAQDPEYGTFEEA</sequence>
<gene>
    <name evidence="1" type="ORF">CPLU01_16037</name>
</gene>
<evidence type="ECO:0000313" key="1">
    <source>
        <dbReference type="EMBL" id="KAF6804808.1"/>
    </source>
</evidence>
<dbReference type="EMBL" id="WIGO01000788">
    <property type="protein sequence ID" value="KAF6804808.1"/>
    <property type="molecule type" value="Genomic_DNA"/>
</dbReference>
<protein>
    <submittedName>
        <fullName evidence="1">Uncharacterized protein</fullName>
    </submittedName>
</protein>
<evidence type="ECO:0000313" key="2">
    <source>
        <dbReference type="Proteomes" id="UP000654918"/>
    </source>
</evidence>
<reference evidence="1" key="1">
    <citation type="journal article" date="2020" name="Phytopathology">
        <title>Genome Sequence Resources of Colletotrichum truncatum, C. plurivorum, C. musicola, and C. sojae: Four Species Pathogenic to Soybean (Glycine max).</title>
        <authorList>
            <person name="Rogerio F."/>
            <person name="Boufleur T.R."/>
            <person name="Ciampi-Guillardi M."/>
            <person name="Sukno S.A."/>
            <person name="Thon M.R."/>
            <person name="Massola Junior N.S."/>
            <person name="Baroncelli R."/>
        </authorList>
    </citation>
    <scope>NUCLEOTIDE SEQUENCE</scope>
    <source>
        <strain evidence="1">LFN00145</strain>
    </source>
</reference>
<dbReference type="AlphaFoldDB" id="A0A8H6J1W8"/>
<dbReference type="Proteomes" id="UP000654918">
    <property type="component" value="Unassembled WGS sequence"/>
</dbReference>